<feature type="domain" description="RNA polymerase sigma factor 54 DNA-binding" evidence="11">
    <location>
        <begin position="301"/>
        <end position="458"/>
    </location>
</feature>
<dbReference type="PATRIC" id="fig|45068.5.peg.69"/>
<dbReference type="InterPro" id="IPR000394">
    <property type="entry name" value="RNA_pol_sigma_54"/>
</dbReference>
<evidence type="ECO:0000256" key="7">
    <source>
        <dbReference type="ARBA" id="ARBA00023082"/>
    </source>
</evidence>
<keyword evidence="9 10" id="KW-0804">Transcription</keyword>
<comment type="caution">
    <text evidence="13">The sequence shown here is derived from an EMBL/GenBank/DDBJ whole genome shotgun (WGS) entry which is preliminary data.</text>
</comment>
<dbReference type="AlphaFoldDB" id="A0A0W0VSS5"/>
<dbReference type="Pfam" id="PF04552">
    <property type="entry name" value="Sigma54_DBD"/>
    <property type="match status" value="1"/>
</dbReference>
<keyword evidence="8 10" id="KW-0238">DNA-binding</keyword>
<evidence type="ECO:0000256" key="5">
    <source>
        <dbReference type="ARBA" id="ARBA00022695"/>
    </source>
</evidence>
<evidence type="ECO:0000256" key="1">
    <source>
        <dbReference type="ARBA" id="ARBA00008798"/>
    </source>
</evidence>
<evidence type="ECO:0000256" key="6">
    <source>
        <dbReference type="ARBA" id="ARBA00023015"/>
    </source>
</evidence>
<dbReference type="Pfam" id="PF04963">
    <property type="entry name" value="Sigma54_CBD"/>
    <property type="match status" value="1"/>
</dbReference>
<dbReference type="NCBIfam" id="NF004595">
    <property type="entry name" value="PRK05932.1-2"/>
    <property type="match status" value="1"/>
</dbReference>
<evidence type="ECO:0000313" key="14">
    <source>
        <dbReference type="Proteomes" id="UP000054997"/>
    </source>
</evidence>
<dbReference type="InterPro" id="IPR007634">
    <property type="entry name" value="RNA_pol_sigma_54_DNA-bd"/>
</dbReference>
<dbReference type="PIRSF" id="PIRSF000774">
    <property type="entry name" value="RpoN"/>
    <property type="match status" value="1"/>
</dbReference>
<dbReference type="GO" id="GO:0006352">
    <property type="term" value="P:DNA-templated transcription initiation"/>
    <property type="evidence" value="ECO:0007669"/>
    <property type="project" value="InterPro"/>
</dbReference>
<evidence type="ECO:0000256" key="8">
    <source>
        <dbReference type="ARBA" id="ARBA00023125"/>
    </source>
</evidence>
<dbReference type="PRINTS" id="PR00045">
    <property type="entry name" value="SIGMA54FCT"/>
</dbReference>
<dbReference type="PANTHER" id="PTHR32248">
    <property type="entry name" value="RNA POLYMERASE SIGMA-54 FACTOR"/>
    <property type="match status" value="1"/>
</dbReference>
<sequence>MKPSLQMKITQQLTLTPKLQQAIRLLQLSTLDLQQEIQQQLESNPMLEVSPSEEFEDSFPDVATETEDEFQWSTLYSGPKKENLYNENAYIFDTLYCTSTTLQDHLRWQLELTPITDIDKVIATAVIDAINPDGFLTLSLKDLHASLSSSSHPLLEKEIEAVIHRIQRFDPVGCAAANLQETLLIQLEQLRASRQQKELAAKMIRKDLSLLARKDYASLMKQYNISEPQLKQVLRLIHTLNPKPGSAINTEKPEYVIPDLTVRKNGDQWSVSLNQSILPQLSINSYYASLIKRANSSSENQFLKSSLQEARWFLKSIHSRQETLLKVAQYIVNYQKDFLNQGEKAMKPLILSQVAHALNMHESTISRVTTQKFILTPRGLFELKYFFSSHISAKMGQEYSSTAIRAFIKKLISEENPQKPLSDASIARIMEKQGIHVARRTIAKYREEMGIAPSKDRKAISRSL</sequence>
<dbReference type="EMBL" id="LNYK01000001">
    <property type="protein sequence ID" value="KTD23179.1"/>
    <property type="molecule type" value="Genomic_DNA"/>
</dbReference>
<dbReference type="Gene3D" id="1.10.10.1330">
    <property type="entry name" value="RNA polymerase sigma-54 factor, core-binding domain"/>
    <property type="match status" value="1"/>
</dbReference>
<comment type="similarity">
    <text evidence="1 10">Belongs to the sigma-54 factor family.</text>
</comment>
<gene>
    <name evidence="13" type="primary">rpoN</name>
    <name evidence="13" type="ORF">Llon_0064</name>
</gene>
<dbReference type="PROSITE" id="PS00718">
    <property type="entry name" value="SIGMA54_2"/>
    <property type="match status" value="1"/>
</dbReference>
<name>A0A0W0VSS5_9GAMM</name>
<dbReference type="OrthoDB" id="9814402at2"/>
<dbReference type="NCBIfam" id="NF009118">
    <property type="entry name" value="PRK12469.1"/>
    <property type="match status" value="1"/>
</dbReference>
<dbReference type="RefSeq" id="WP_058528086.1">
    <property type="nucleotide sequence ID" value="NZ_CAAAHZ010000005.1"/>
</dbReference>
<dbReference type="STRING" id="45068.Llon_0064"/>
<keyword evidence="4 10" id="KW-0808">Transferase</keyword>
<comment type="function">
    <text evidence="10">Sigma factors are initiation factors that promote the attachment of RNA polymerase to specific initiation sites and are then released.</text>
</comment>
<accession>A0A0W0VSS5</accession>
<dbReference type="Proteomes" id="UP000054997">
    <property type="component" value="Unassembled WGS sequence"/>
</dbReference>
<evidence type="ECO:0000256" key="3">
    <source>
        <dbReference type="ARBA" id="ARBA00022478"/>
    </source>
</evidence>
<dbReference type="PROSITE" id="PS00717">
    <property type="entry name" value="SIGMA54_1"/>
    <property type="match status" value="1"/>
</dbReference>
<evidence type="ECO:0000256" key="10">
    <source>
        <dbReference type="PIRNR" id="PIRNR000774"/>
    </source>
</evidence>
<feature type="domain" description="RNA polymerase sigma factor 54 core-binding" evidence="12">
    <location>
        <begin position="97"/>
        <end position="287"/>
    </location>
</feature>
<evidence type="ECO:0000259" key="12">
    <source>
        <dbReference type="Pfam" id="PF04963"/>
    </source>
</evidence>
<dbReference type="PROSITE" id="PS50044">
    <property type="entry name" value="SIGMA54_3"/>
    <property type="match status" value="1"/>
</dbReference>
<dbReference type="Gene3D" id="1.10.10.60">
    <property type="entry name" value="Homeodomain-like"/>
    <property type="match status" value="1"/>
</dbReference>
<dbReference type="InterPro" id="IPR038709">
    <property type="entry name" value="RpoN_core-bd_sf"/>
</dbReference>
<keyword evidence="7 10" id="KW-0731">Sigma factor</keyword>
<evidence type="ECO:0000259" key="11">
    <source>
        <dbReference type="Pfam" id="PF04552"/>
    </source>
</evidence>
<evidence type="ECO:0000256" key="4">
    <source>
        <dbReference type="ARBA" id="ARBA00022679"/>
    </source>
</evidence>
<evidence type="ECO:0000313" key="13">
    <source>
        <dbReference type="EMBL" id="KTD23179.1"/>
    </source>
</evidence>
<dbReference type="GO" id="GO:0000428">
    <property type="term" value="C:DNA-directed RNA polymerase complex"/>
    <property type="evidence" value="ECO:0007669"/>
    <property type="project" value="UniProtKB-KW"/>
</dbReference>
<dbReference type="GO" id="GO:0016987">
    <property type="term" value="F:sigma factor activity"/>
    <property type="evidence" value="ECO:0007669"/>
    <property type="project" value="UniProtKB-KW"/>
</dbReference>
<evidence type="ECO:0000256" key="9">
    <source>
        <dbReference type="ARBA" id="ARBA00023163"/>
    </source>
</evidence>
<evidence type="ECO:0000256" key="2">
    <source>
        <dbReference type="ARBA" id="ARBA00019942"/>
    </source>
</evidence>
<protein>
    <recommendedName>
        <fullName evidence="2 10">RNA polymerase sigma-54 factor</fullName>
    </recommendedName>
</protein>
<dbReference type="GO" id="GO:0003677">
    <property type="term" value="F:DNA binding"/>
    <property type="evidence" value="ECO:0007669"/>
    <property type="project" value="UniProtKB-KW"/>
</dbReference>
<keyword evidence="14" id="KW-1185">Reference proteome</keyword>
<dbReference type="PANTHER" id="PTHR32248:SF4">
    <property type="entry name" value="RNA POLYMERASE SIGMA-54 FACTOR"/>
    <property type="match status" value="1"/>
</dbReference>
<dbReference type="Pfam" id="PF00309">
    <property type="entry name" value="Sigma54_AID"/>
    <property type="match status" value="1"/>
</dbReference>
<keyword evidence="3 10" id="KW-0240">DNA-directed RNA polymerase</keyword>
<dbReference type="InterPro" id="IPR007046">
    <property type="entry name" value="RNA_pol_sigma_54_core-bd"/>
</dbReference>
<dbReference type="NCBIfam" id="TIGR02395">
    <property type="entry name" value="rpoN_sigma"/>
    <property type="match status" value="1"/>
</dbReference>
<dbReference type="GO" id="GO:0001216">
    <property type="term" value="F:DNA-binding transcription activator activity"/>
    <property type="evidence" value="ECO:0007669"/>
    <property type="project" value="InterPro"/>
</dbReference>
<dbReference type="GO" id="GO:0016779">
    <property type="term" value="F:nucleotidyltransferase activity"/>
    <property type="evidence" value="ECO:0007669"/>
    <property type="project" value="UniProtKB-KW"/>
</dbReference>
<proteinExistence type="inferred from homology"/>
<organism evidence="13 14">
    <name type="scientific">Legionella londiniensis</name>
    <dbReference type="NCBI Taxonomy" id="45068"/>
    <lineage>
        <taxon>Bacteria</taxon>
        <taxon>Pseudomonadati</taxon>
        <taxon>Pseudomonadota</taxon>
        <taxon>Gammaproteobacteria</taxon>
        <taxon>Legionellales</taxon>
        <taxon>Legionellaceae</taxon>
        <taxon>Legionella</taxon>
    </lineage>
</organism>
<keyword evidence="5 10" id="KW-0548">Nucleotidyltransferase</keyword>
<keyword evidence="6 10" id="KW-0805">Transcription regulation</keyword>
<reference evidence="13 14" key="1">
    <citation type="submission" date="2015-11" db="EMBL/GenBank/DDBJ databases">
        <title>Genomic analysis of 38 Legionella species identifies large and diverse effector repertoires.</title>
        <authorList>
            <person name="Burstein D."/>
            <person name="Amaro F."/>
            <person name="Zusman T."/>
            <person name="Lifshitz Z."/>
            <person name="Cohen O."/>
            <person name="Gilbert J.A."/>
            <person name="Pupko T."/>
            <person name="Shuman H.A."/>
            <person name="Segal G."/>
        </authorList>
    </citation>
    <scope>NUCLEOTIDE SEQUENCE [LARGE SCALE GENOMIC DNA]</scope>
    <source>
        <strain evidence="13 14">ATCC 49505</strain>
    </source>
</reference>